<dbReference type="Pfam" id="PF01381">
    <property type="entry name" value="HTH_3"/>
    <property type="match status" value="1"/>
</dbReference>
<dbReference type="InterPro" id="IPR001387">
    <property type="entry name" value="Cro/C1-type_HTH"/>
</dbReference>
<dbReference type="PANTHER" id="PTHR46558:SF11">
    <property type="entry name" value="HTH-TYPE TRANSCRIPTIONAL REGULATOR XRE"/>
    <property type="match status" value="1"/>
</dbReference>
<feature type="domain" description="HTH cro/C1-type" evidence="2">
    <location>
        <begin position="10"/>
        <end position="64"/>
    </location>
</feature>
<organism evidence="3 4">
    <name type="scientific">Ruminococcus flavefaciens</name>
    <dbReference type="NCBI Taxonomy" id="1265"/>
    <lineage>
        <taxon>Bacteria</taxon>
        <taxon>Bacillati</taxon>
        <taxon>Bacillota</taxon>
        <taxon>Clostridia</taxon>
        <taxon>Eubacteriales</taxon>
        <taxon>Oscillospiraceae</taxon>
        <taxon>Ruminococcus</taxon>
    </lineage>
</organism>
<dbReference type="EMBL" id="FPIP01000003">
    <property type="protein sequence ID" value="SFW28287.1"/>
    <property type="molecule type" value="Genomic_DNA"/>
</dbReference>
<name>A0A1K1MYU7_RUMFL</name>
<dbReference type="PROSITE" id="PS50943">
    <property type="entry name" value="HTH_CROC1"/>
    <property type="match status" value="1"/>
</dbReference>
<dbReference type="SUPFAM" id="SSF49367">
    <property type="entry name" value="Superoxide reductase-like"/>
    <property type="match status" value="1"/>
</dbReference>
<keyword evidence="1" id="KW-0238">DNA-binding</keyword>
<dbReference type="Gene3D" id="2.60.40.730">
    <property type="entry name" value="SOR catalytic domain"/>
    <property type="match status" value="1"/>
</dbReference>
<dbReference type="InterPro" id="IPR036073">
    <property type="entry name" value="Desulfoferrodoxin_Fe-bd_dom_sf"/>
</dbReference>
<evidence type="ECO:0000256" key="1">
    <source>
        <dbReference type="ARBA" id="ARBA00023125"/>
    </source>
</evidence>
<dbReference type="SUPFAM" id="SSF57802">
    <property type="entry name" value="Rubredoxin-like"/>
    <property type="match status" value="1"/>
</dbReference>
<sequence length="202" mass="22497">MDQIKTGALIRQLRLDSGMTQKQLAEAICVSDKAVSKWECGNGCPDVSLLAELSAVFGTDVQTLLSGGINKNESEKGNMKKLKFYVCKECGNIITATSEAAVTCCGNKLTALEPVKAEGADMLRTEDLGGEWFISSDHEMKKEHYISFAAYVTDSSAMIFKQYPEWNLQITLPYYRSGRLVWYCTKHGFFYQDIRRDSGTGK</sequence>
<dbReference type="GO" id="GO:0003677">
    <property type="term" value="F:DNA binding"/>
    <property type="evidence" value="ECO:0007669"/>
    <property type="project" value="UniProtKB-KW"/>
</dbReference>
<dbReference type="Proteomes" id="UP000183461">
    <property type="component" value="Unassembled WGS sequence"/>
</dbReference>
<dbReference type="SUPFAM" id="SSF47413">
    <property type="entry name" value="lambda repressor-like DNA-binding domains"/>
    <property type="match status" value="1"/>
</dbReference>
<dbReference type="RefSeq" id="WP_072299850.1">
    <property type="nucleotide sequence ID" value="NZ_FPIP01000003.1"/>
</dbReference>
<accession>A0A1K1MYU7</accession>
<dbReference type="PANTHER" id="PTHR46558">
    <property type="entry name" value="TRACRIPTIONAL REGULATORY PROTEIN-RELATED-RELATED"/>
    <property type="match status" value="1"/>
</dbReference>
<evidence type="ECO:0000313" key="3">
    <source>
        <dbReference type="EMBL" id="SFW28287.1"/>
    </source>
</evidence>
<dbReference type="CDD" id="cd00093">
    <property type="entry name" value="HTH_XRE"/>
    <property type="match status" value="1"/>
</dbReference>
<evidence type="ECO:0000259" key="2">
    <source>
        <dbReference type="PROSITE" id="PS50943"/>
    </source>
</evidence>
<dbReference type="InterPro" id="IPR010982">
    <property type="entry name" value="Lambda_DNA-bd_dom_sf"/>
</dbReference>
<dbReference type="GO" id="GO:0005506">
    <property type="term" value="F:iron ion binding"/>
    <property type="evidence" value="ECO:0007669"/>
    <property type="project" value="InterPro"/>
</dbReference>
<gene>
    <name evidence="3" type="ORF">SAMN02910280_1525</name>
</gene>
<dbReference type="SMART" id="SM00530">
    <property type="entry name" value="HTH_XRE"/>
    <property type="match status" value="1"/>
</dbReference>
<proteinExistence type="predicted"/>
<dbReference type="Gene3D" id="1.10.260.40">
    <property type="entry name" value="lambda repressor-like DNA-binding domains"/>
    <property type="match status" value="1"/>
</dbReference>
<evidence type="ECO:0000313" key="4">
    <source>
        <dbReference type="Proteomes" id="UP000183461"/>
    </source>
</evidence>
<reference evidence="3 4" key="1">
    <citation type="submission" date="2016-11" db="EMBL/GenBank/DDBJ databases">
        <authorList>
            <person name="Jaros S."/>
            <person name="Januszkiewicz K."/>
            <person name="Wedrychowicz H."/>
        </authorList>
    </citation>
    <scope>NUCLEOTIDE SEQUENCE [LARGE SCALE GENOMIC DNA]</scope>
    <source>
        <strain evidence="3 4">YL228</strain>
    </source>
</reference>
<dbReference type="GO" id="GO:0016491">
    <property type="term" value="F:oxidoreductase activity"/>
    <property type="evidence" value="ECO:0007669"/>
    <property type="project" value="InterPro"/>
</dbReference>
<protein>
    <submittedName>
        <fullName evidence="3">Helix-turn-helix</fullName>
    </submittedName>
</protein>
<dbReference type="AlphaFoldDB" id="A0A1K1MYU7"/>